<dbReference type="AlphaFoldDB" id="A0A9P9G955"/>
<dbReference type="OrthoDB" id="5135333at2759"/>
<proteinExistence type="predicted"/>
<keyword evidence="3" id="KW-1185">Reference proteome</keyword>
<dbReference type="Pfam" id="PF06985">
    <property type="entry name" value="HET"/>
    <property type="match status" value="1"/>
</dbReference>
<evidence type="ECO:0000259" key="1">
    <source>
        <dbReference type="Pfam" id="PF06985"/>
    </source>
</evidence>
<dbReference type="Proteomes" id="UP000736672">
    <property type="component" value="Unassembled WGS sequence"/>
</dbReference>
<protein>
    <recommendedName>
        <fullName evidence="1">Heterokaryon incompatibility domain-containing protein</fullName>
    </recommendedName>
</protein>
<sequence>MATVITATMRSEAMLAEPLISALYLLERPEATEERSIGQLLDPRWIDPDLARSWKSKCTNLHGGLCKGLPNRALASIRPAWLVDVNRQCLVPATEGHSYIALSYVWGSQSTFNTTESDLISVEIAKMAMIYANASVTLFAAGGEHANSGLSGFRGISEPRRLHQTVHSLDKKTKLVTTPVSDSVANFLEPGDGHSIWASRGWIFQEYFFSRRRLVFTGNSLRWECKSAVRREHIQLPPDLDSTESGVIPCSFIMERSIPGLDHFSRFLGDYNKREFTHPEDCLDGFAGISLLLSTQLSGGFVSGLPTAFFDLVLSWEPGRELSRRVARDPSRANQLPSWSWAGWSGGIHFDHESCNYIRTGRYGWKQHNTRGTIRTRFWKLHRGPNSTGTPIHASIFDCKDALKSGRFEDEMGWSRHKASESSEPDSYHPSSIYRTHFYTHQEFPSFEFWYPIPLMQPEEVVPAVFSPYISTTSQRAWFLCDGEPWMTWESPLLFSLRKLDGTWAGILQPHDGLDMSGLALQSPDEAVELVEIAAGFCSESEWSGVYEMYHQERPKSGHWYEYFNVLWVKWINGIAYRRGIGRIHKACWEAQRGDPFELLLG</sequence>
<reference evidence="2" key="1">
    <citation type="journal article" date="2021" name="Nat. Commun.">
        <title>Genetic determinants of endophytism in the Arabidopsis root mycobiome.</title>
        <authorList>
            <person name="Mesny F."/>
            <person name="Miyauchi S."/>
            <person name="Thiergart T."/>
            <person name="Pickel B."/>
            <person name="Atanasova L."/>
            <person name="Karlsson M."/>
            <person name="Huettel B."/>
            <person name="Barry K.W."/>
            <person name="Haridas S."/>
            <person name="Chen C."/>
            <person name="Bauer D."/>
            <person name="Andreopoulos W."/>
            <person name="Pangilinan J."/>
            <person name="LaButti K."/>
            <person name="Riley R."/>
            <person name="Lipzen A."/>
            <person name="Clum A."/>
            <person name="Drula E."/>
            <person name="Henrissat B."/>
            <person name="Kohler A."/>
            <person name="Grigoriev I.V."/>
            <person name="Martin F.M."/>
            <person name="Hacquard S."/>
        </authorList>
    </citation>
    <scope>NUCLEOTIDE SEQUENCE</scope>
    <source>
        <strain evidence="2">FSSC 5 MPI-SDFR-AT-0091</strain>
    </source>
</reference>
<accession>A0A9P9G955</accession>
<organism evidence="2 3">
    <name type="scientific">Fusarium solani</name>
    <name type="common">Filamentous fungus</name>
    <dbReference type="NCBI Taxonomy" id="169388"/>
    <lineage>
        <taxon>Eukaryota</taxon>
        <taxon>Fungi</taxon>
        <taxon>Dikarya</taxon>
        <taxon>Ascomycota</taxon>
        <taxon>Pezizomycotina</taxon>
        <taxon>Sordariomycetes</taxon>
        <taxon>Hypocreomycetidae</taxon>
        <taxon>Hypocreales</taxon>
        <taxon>Nectriaceae</taxon>
        <taxon>Fusarium</taxon>
        <taxon>Fusarium solani species complex</taxon>
    </lineage>
</organism>
<dbReference type="InterPro" id="IPR010730">
    <property type="entry name" value="HET"/>
</dbReference>
<dbReference type="PANTHER" id="PTHR33112:SF16">
    <property type="entry name" value="HETEROKARYON INCOMPATIBILITY DOMAIN-CONTAINING PROTEIN"/>
    <property type="match status" value="1"/>
</dbReference>
<name>A0A9P9G955_FUSSL</name>
<gene>
    <name evidence="2" type="ORF">B0J15DRAFT_517264</name>
</gene>
<comment type="caution">
    <text evidence="2">The sequence shown here is derived from an EMBL/GenBank/DDBJ whole genome shotgun (WGS) entry which is preliminary data.</text>
</comment>
<evidence type="ECO:0000313" key="3">
    <source>
        <dbReference type="Proteomes" id="UP000736672"/>
    </source>
</evidence>
<evidence type="ECO:0000313" key="2">
    <source>
        <dbReference type="EMBL" id="KAH7234287.1"/>
    </source>
</evidence>
<feature type="domain" description="Heterokaryon incompatibility" evidence="1">
    <location>
        <begin position="121"/>
        <end position="206"/>
    </location>
</feature>
<dbReference type="EMBL" id="JAGTJS010000026">
    <property type="protein sequence ID" value="KAH7234287.1"/>
    <property type="molecule type" value="Genomic_DNA"/>
</dbReference>
<dbReference type="PANTHER" id="PTHR33112">
    <property type="entry name" value="DOMAIN PROTEIN, PUTATIVE-RELATED"/>
    <property type="match status" value="1"/>
</dbReference>